<feature type="transmembrane region" description="Helical" evidence="1">
    <location>
        <begin position="23"/>
        <end position="45"/>
    </location>
</feature>
<keyword evidence="1" id="KW-1133">Transmembrane helix</keyword>
<reference evidence="2 3" key="1">
    <citation type="journal article" date="2019" name="Nat. Microbiol.">
        <title>Mediterranean grassland soil C-N compound turnover is dependent on rainfall and depth, and is mediated by genomically divergent microorganisms.</title>
        <authorList>
            <person name="Diamond S."/>
            <person name="Andeer P.F."/>
            <person name="Li Z."/>
            <person name="Crits-Christoph A."/>
            <person name="Burstein D."/>
            <person name="Anantharaman K."/>
            <person name="Lane K.R."/>
            <person name="Thomas B.C."/>
            <person name="Pan C."/>
            <person name="Northen T.R."/>
            <person name="Banfield J.F."/>
        </authorList>
    </citation>
    <scope>NUCLEOTIDE SEQUENCE [LARGE SCALE GENOMIC DNA]</scope>
    <source>
        <strain evidence="2">NP_7</strain>
    </source>
</reference>
<evidence type="ECO:0000313" key="2">
    <source>
        <dbReference type="EMBL" id="TMI81194.1"/>
    </source>
</evidence>
<dbReference type="EMBL" id="VBAO01000180">
    <property type="protein sequence ID" value="TMI81194.1"/>
    <property type="molecule type" value="Genomic_DNA"/>
</dbReference>
<proteinExistence type="predicted"/>
<protein>
    <submittedName>
        <fullName evidence="2">Prepilin-type N-terminal cleavage/methylation domain-containing protein</fullName>
    </submittedName>
</protein>
<dbReference type="AlphaFoldDB" id="A0A537JCC0"/>
<dbReference type="InterPro" id="IPR012902">
    <property type="entry name" value="N_methyl_site"/>
</dbReference>
<sequence length="322" mass="34180">MTPRRSLPAFSNRRPAGFSLTEVLVALSITSIVVLAVGSAFVFVVRGWTDSDARLAAQQNLRTGVEEFYREVRLTGTCLLPSATTPPANFKPLDGSYSGGAGTDTLTVQSNTKCAIGTLIALNPCNACTTISLDNVNNFAAGMYAYIYQANSLPPRGEPFVVLSVNAAAKTLAVTPKPPAPYTITQNYSADSTNGYSSVYGLEQRMYQITTIGGVPTLTMTTLNTAATPIAKGIEKLGITYTLNRVYQASPSCDAQTGGSPNLCVVNLPGSAADWQLVRSVTVILGARSTGRVRGAGGDGYLHLSEIFQITPRNFVFMITRL</sequence>
<gene>
    <name evidence="2" type="ORF">E6H04_07360</name>
</gene>
<evidence type="ECO:0000256" key="1">
    <source>
        <dbReference type="SAM" id="Phobius"/>
    </source>
</evidence>
<evidence type="ECO:0000313" key="3">
    <source>
        <dbReference type="Proteomes" id="UP000320048"/>
    </source>
</evidence>
<dbReference type="NCBIfam" id="TIGR02532">
    <property type="entry name" value="IV_pilin_GFxxxE"/>
    <property type="match status" value="1"/>
</dbReference>
<dbReference type="Pfam" id="PF07963">
    <property type="entry name" value="N_methyl"/>
    <property type="match status" value="1"/>
</dbReference>
<keyword evidence="1" id="KW-0472">Membrane</keyword>
<keyword evidence="1" id="KW-0812">Transmembrane</keyword>
<comment type="caution">
    <text evidence="2">The sequence shown here is derived from an EMBL/GenBank/DDBJ whole genome shotgun (WGS) entry which is preliminary data.</text>
</comment>
<accession>A0A537JCC0</accession>
<name>A0A537JCC0_9BACT</name>
<organism evidence="2 3">
    <name type="scientific">Candidatus Segetimicrobium genomatis</name>
    <dbReference type="NCBI Taxonomy" id="2569760"/>
    <lineage>
        <taxon>Bacteria</taxon>
        <taxon>Bacillati</taxon>
        <taxon>Candidatus Sysuimicrobiota</taxon>
        <taxon>Candidatus Sysuimicrobiia</taxon>
        <taxon>Candidatus Sysuimicrobiales</taxon>
        <taxon>Candidatus Segetimicrobiaceae</taxon>
        <taxon>Candidatus Segetimicrobium</taxon>
    </lineage>
</organism>
<dbReference type="Proteomes" id="UP000320048">
    <property type="component" value="Unassembled WGS sequence"/>
</dbReference>